<feature type="region of interest" description="Disordered" evidence="2">
    <location>
        <begin position="1"/>
        <end position="22"/>
    </location>
</feature>
<evidence type="ECO:0000256" key="2">
    <source>
        <dbReference type="SAM" id="MobiDB-lite"/>
    </source>
</evidence>
<dbReference type="InterPro" id="IPR002491">
    <property type="entry name" value="ABC_transptr_periplasmic_BD"/>
</dbReference>
<dbReference type="InterPro" id="IPR054828">
    <property type="entry name" value="Vit_B12_bind_prot"/>
</dbReference>
<dbReference type="Gene3D" id="3.40.50.1980">
    <property type="entry name" value="Nitrogenase molybdenum iron protein domain"/>
    <property type="match status" value="2"/>
</dbReference>
<dbReference type="SUPFAM" id="SSF53807">
    <property type="entry name" value="Helical backbone' metal receptor"/>
    <property type="match status" value="1"/>
</dbReference>
<dbReference type="InterPro" id="IPR050902">
    <property type="entry name" value="ABC_Transporter_SBP"/>
</dbReference>
<protein>
    <submittedName>
        <fullName evidence="4">ABC transporter substrate-binding protein</fullName>
    </submittedName>
</protein>
<feature type="compositionally biased region" description="Pro residues" evidence="2">
    <location>
        <begin position="1"/>
        <end position="14"/>
    </location>
</feature>
<organism evidence="4 5">
    <name type="scientific">Ramlibacter pallidus</name>
    <dbReference type="NCBI Taxonomy" id="2780087"/>
    <lineage>
        <taxon>Bacteria</taxon>
        <taxon>Pseudomonadati</taxon>
        <taxon>Pseudomonadota</taxon>
        <taxon>Betaproteobacteria</taxon>
        <taxon>Burkholderiales</taxon>
        <taxon>Comamonadaceae</taxon>
        <taxon>Ramlibacter</taxon>
    </lineage>
</organism>
<accession>A0ABR9S476</accession>
<evidence type="ECO:0000259" key="3">
    <source>
        <dbReference type="PROSITE" id="PS50983"/>
    </source>
</evidence>
<comment type="caution">
    <text evidence="4">The sequence shown here is derived from an EMBL/GenBank/DDBJ whole genome shotgun (WGS) entry which is preliminary data.</text>
</comment>
<gene>
    <name evidence="4" type="ORF">IM787_09580</name>
</gene>
<keyword evidence="5" id="KW-1185">Reference proteome</keyword>
<dbReference type="EMBL" id="JADDIV010000003">
    <property type="protein sequence ID" value="MBE7367817.1"/>
    <property type="molecule type" value="Genomic_DNA"/>
</dbReference>
<name>A0ABR9S476_9BURK</name>
<evidence type="ECO:0000313" key="5">
    <source>
        <dbReference type="Proteomes" id="UP000806285"/>
    </source>
</evidence>
<evidence type="ECO:0000313" key="4">
    <source>
        <dbReference type="EMBL" id="MBE7367817.1"/>
    </source>
</evidence>
<reference evidence="4 5" key="1">
    <citation type="submission" date="2020-10" db="EMBL/GenBank/DDBJ databases">
        <title>Ramlibacter sp. HM2 16S ribosomal RNA gene Genome sequencing and assembly.</title>
        <authorList>
            <person name="Kang M."/>
        </authorList>
    </citation>
    <scope>NUCLEOTIDE SEQUENCE [LARGE SCALE GENOMIC DNA]</scope>
    <source>
        <strain evidence="4 5">HM2</strain>
    </source>
</reference>
<sequence length="330" mass="33684">MGDSRPPCPPPGLPPEGGGAPSFSLFPKGGEALSFSLPLWGRAGVGALLLSCVLGLPAPTQAAPIDVTDDRGTTVTLPAPPRRIVTLLPSLGETVCALGACDRLVAVDDFANWPPEVARLPHVGGVDDARIESIVALRPDLVLLSSTARALPRLQALGVPVLGLDVKTLGDVQRVLGKVGQALGVDPAPVWQRIEAGIGAAVASVPPQARGRRVYFEVGGGYAASASSHIGEILGRLGAVNIVPGALGTVPQLNPEFVVRADPDLVIVGSHSAASLAGRPGWSKLGALRTGAVCVMPPQDSDVVMRPGPRSAEAAAILARCLATPVKAQR</sequence>
<feature type="domain" description="Fe/B12 periplasmic-binding" evidence="3">
    <location>
        <begin position="83"/>
        <end position="330"/>
    </location>
</feature>
<dbReference type="Pfam" id="PF01497">
    <property type="entry name" value="Peripla_BP_2"/>
    <property type="match status" value="1"/>
</dbReference>
<keyword evidence="1" id="KW-0732">Signal</keyword>
<dbReference type="PANTHER" id="PTHR30535">
    <property type="entry name" value="VITAMIN B12-BINDING PROTEIN"/>
    <property type="match status" value="1"/>
</dbReference>
<dbReference type="NCBIfam" id="NF038402">
    <property type="entry name" value="TroA_like"/>
    <property type="match status" value="1"/>
</dbReference>
<dbReference type="PROSITE" id="PS50983">
    <property type="entry name" value="FE_B12_PBP"/>
    <property type="match status" value="1"/>
</dbReference>
<dbReference type="PANTHER" id="PTHR30535:SF34">
    <property type="entry name" value="MOLYBDATE-BINDING PROTEIN MOLA"/>
    <property type="match status" value="1"/>
</dbReference>
<dbReference type="Proteomes" id="UP000806285">
    <property type="component" value="Unassembled WGS sequence"/>
</dbReference>
<proteinExistence type="predicted"/>
<evidence type="ECO:0000256" key="1">
    <source>
        <dbReference type="ARBA" id="ARBA00022729"/>
    </source>
</evidence>